<proteinExistence type="predicted"/>
<comment type="caution">
    <text evidence="3">The sequence shown here is derived from an EMBL/GenBank/DDBJ whole genome shotgun (WGS) entry which is preliminary data.</text>
</comment>
<organism evidence="3 4">
    <name type="scientific">Tilletia controversa</name>
    <name type="common">dwarf bunt fungus</name>
    <dbReference type="NCBI Taxonomy" id="13291"/>
    <lineage>
        <taxon>Eukaryota</taxon>
        <taxon>Fungi</taxon>
        <taxon>Dikarya</taxon>
        <taxon>Basidiomycota</taxon>
        <taxon>Ustilaginomycotina</taxon>
        <taxon>Exobasidiomycetes</taxon>
        <taxon>Tilletiales</taxon>
        <taxon>Tilletiaceae</taxon>
        <taxon>Tilletia</taxon>
    </lineage>
</organism>
<feature type="region of interest" description="Disordered" evidence="2">
    <location>
        <begin position="1"/>
        <end position="20"/>
    </location>
</feature>
<dbReference type="EMBL" id="LWDE02001734">
    <property type="protein sequence ID" value="KAE8239421.1"/>
    <property type="molecule type" value="Genomic_DNA"/>
</dbReference>
<keyword evidence="4" id="KW-1185">Reference proteome</keyword>
<evidence type="ECO:0000256" key="1">
    <source>
        <dbReference type="SAM" id="Coils"/>
    </source>
</evidence>
<dbReference type="AlphaFoldDB" id="A0A8X7MKN6"/>
<dbReference type="InterPro" id="IPR043502">
    <property type="entry name" value="DNA/RNA_pol_sf"/>
</dbReference>
<feature type="coiled-coil region" evidence="1">
    <location>
        <begin position="55"/>
        <end position="89"/>
    </location>
</feature>
<dbReference type="InterPro" id="IPR052055">
    <property type="entry name" value="Hepadnavirus_pol/RT"/>
</dbReference>
<evidence type="ECO:0000313" key="3">
    <source>
        <dbReference type="EMBL" id="KAE8239421.1"/>
    </source>
</evidence>
<dbReference type="PANTHER" id="PTHR33050">
    <property type="entry name" value="REVERSE TRANSCRIPTASE DOMAIN-CONTAINING PROTEIN"/>
    <property type="match status" value="1"/>
</dbReference>
<evidence type="ECO:0008006" key="5">
    <source>
        <dbReference type="Google" id="ProtNLM"/>
    </source>
</evidence>
<dbReference type="InterPro" id="IPR012337">
    <property type="entry name" value="RNaseH-like_sf"/>
</dbReference>
<evidence type="ECO:0000313" key="4">
    <source>
        <dbReference type="Proteomes" id="UP000077684"/>
    </source>
</evidence>
<dbReference type="SUPFAM" id="SSF56672">
    <property type="entry name" value="DNA/RNA polymerases"/>
    <property type="match status" value="1"/>
</dbReference>
<dbReference type="Proteomes" id="UP000077684">
    <property type="component" value="Unassembled WGS sequence"/>
</dbReference>
<name>A0A8X7MKN6_9BASI</name>
<reference evidence="3" key="2">
    <citation type="journal article" date="2019" name="IMA Fungus">
        <title>Genome sequencing and comparison of five Tilletia species to identify candidate genes for the detection of regulated species infecting wheat.</title>
        <authorList>
            <person name="Nguyen H.D.T."/>
            <person name="Sultana T."/>
            <person name="Kesanakurti P."/>
            <person name="Hambleton S."/>
        </authorList>
    </citation>
    <scope>NUCLEOTIDE SEQUENCE</scope>
    <source>
        <strain evidence="3">DAOMC 236426</strain>
    </source>
</reference>
<accession>A0A8X7MKN6</accession>
<evidence type="ECO:0000256" key="2">
    <source>
        <dbReference type="SAM" id="MobiDB-lite"/>
    </source>
</evidence>
<sequence length="680" mass="75622">MAEPQDAPSASQLAGEQAIRDRTEVERARALEAVPDDAEPEFTARMSDAITRQWEATLEQRLADYREALRRHEQEIQAAKEAALESEKIRKEEEVRAQAAIDTAAKFRELLQLPSGKETDESSTGKVIEMAQGRSTVGPITAWMPTERKAKDLGGAKLTLENGELNMDDQVKGKIADEDLSDAVWVAATQALLDWARRLGRPEGEVSGLAILNSTMLNHPEYAEYTPRNACNAILLLPPTALAAVRDVDSAFRLIPLHPSQWPGTVLHDNDDRYYIDFCLGFGISPAPGAWGLVADALADLLRRSGLGVVVKWVDDFLFLTIPLQHMATTNQQLLSRSRSINPTPVHVKGALFFADQQGNSFSDDGRGQYKNLTNTTNPTSPITSLAAIDIITSPLGIPWKAAKDKDFAPIQKYVGFNLNIPARTVSLPESKRLRYLANVNDWLTRAKHTPHQAEELLGRLEHSSFVHTTGRKRLAYLRMFLRLAASSPRHIPRFPPRQLSSDIEWWQSALQSPDTARSFHKDQAITDLQLYTDASGDWGIGVTLDSSQLSLPFWQGAIDQGRGIVWAELLAFEIGLRVAIEVGVQDTTLIIHTDNEAVIASVQSGFMRNEQAMVVLQRIRQLEARYNLELKPIYIPSLQNPADPPSRGFYTTHHRLPIPPLDPSTIAYFSTILPNHDND</sequence>
<gene>
    <name evidence="3" type="ORF">A4X06_0g8270</name>
</gene>
<keyword evidence="1" id="KW-0175">Coiled coil</keyword>
<reference evidence="3" key="1">
    <citation type="submission" date="2016-04" db="EMBL/GenBank/DDBJ databases">
        <authorList>
            <person name="Nguyen H.D."/>
            <person name="Samba Siva P."/>
            <person name="Cullis J."/>
            <person name="Levesque C.A."/>
            <person name="Hambleton S."/>
        </authorList>
    </citation>
    <scope>NUCLEOTIDE SEQUENCE</scope>
    <source>
        <strain evidence="3">DAOMC 236426</strain>
    </source>
</reference>
<dbReference type="SUPFAM" id="SSF53098">
    <property type="entry name" value="Ribonuclease H-like"/>
    <property type="match status" value="1"/>
</dbReference>
<protein>
    <recommendedName>
        <fullName evidence="5">Reverse transcriptase</fullName>
    </recommendedName>
</protein>
<dbReference type="PANTHER" id="PTHR33050:SF7">
    <property type="entry name" value="RIBONUCLEASE H"/>
    <property type="match status" value="1"/>
</dbReference>